<dbReference type="GO" id="GO:0008270">
    <property type="term" value="F:zinc ion binding"/>
    <property type="evidence" value="ECO:0007669"/>
    <property type="project" value="UniProtKB-KW"/>
</dbReference>
<feature type="region of interest" description="Disordered" evidence="20">
    <location>
        <begin position="82"/>
        <end position="112"/>
    </location>
</feature>
<accession>A0A2H9TM31</accession>
<dbReference type="Gene3D" id="3.40.630.30">
    <property type="match status" value="1"/>
</dbReference>
<evidence type="ECO:0000256" key="15">
    <source>
        <dbReference type="ARBA" id="ARBA00047752"/>
    </source>
</evidence>
<dbReference type="SUPFAM" id="SSF57850">
    <property type="entry name" value="RING/U-box"/>
    <property type="match status" value="1"/>
</dbReference>
<dbReference type="InterPro" id="IPR013083">
    <property type="entry name" value="Znf_RING/FYVE/PHD"/>
</dbReference>
<dbReference type="GO" id="GO:0006281">
    <property type="term" value="P:DNA repair"/>
    <property type="evidence" value="ECO:0007669"/>
    <property type="project" value="UniProtKB-KW"/>
</dbReference>
<evidence type="ECO:0000256" key="7">
    <source>
        <dbReference type="ARBA" id="ARBA00022990"/>
    </source>
</evidence>
<dbReference type="InterPro" id="IPR036388">
    <property type="entry name" value="WH-like_DNA-bd_sf"/>
</dbReference>
<gene>
    <name evidence="23" type="ORF">PSACC_01376</name>
</gene>
<evidence type="ECO:0000256" key="10">
    <source>
        <dbReference type="ARBA" id="ARBA00023163"/>
    </source>
</evidence>
<comment type="catalytic activity">
    <reaction evidence="16">
        <text>L-lysyl-[protein] + acetyl-CoA = N(6)-acetyl-L-lysyl-[protein] + CoA + H(+)</text>
        <dbReference type="Rhea" id="RHEA:45948"/>
        <dbReference type="Rhea" id="RHEA-COMP:9752"/>
        <dbReference type="Rhea" id="RHEA-COMP:10731"/>
        <dbReference type="ChEBI" id="CHEBI:15378"/>
        <dbReference type="ChEBI" id="CHEBI:29969"/>
        <dbReference type="ChEBI" id="CHEBI:57287"/>
        <dbReference type="ChEBI" id="CHEBI:57288"/>
        <dbReference type="ChEBI" id="CHEBI:61930"/>
    </reaction>
    <physiologicalReaction direction="left-to-right" evidence="16">
        <dbReference type="Rhea" id="RHEA:45949"/>
    </physiologicalReaction>
</comment>
<dbReference type="SUPFAM" id="SSF55729">
    <property type="entry name" value="Acyl-CoA N-acyltransferases (Nat)"/>
    <property type="match status" value="1"/>
</dbReference>
<evidence type="ECO:0000256" key="13">
    <source>
        <dbReference type="ARBA" id="ARBA00045805"/>
    </source>
</evidence>
<dbReference type="Gene3D" id="3.30.40.10">
    <property type="entry name" value="Zinc/RING finger domain, C3HC4 (zinc finger)"/>
    <property type="match status" value="1"/>
</dbReference>
<feature type="region of interest" description="Disordered" evidence="20">
    <location>
        <begin position="425"/>
        <end position="524"/>
    </location>
</feature>
<evidence type="ECO:0000256" key="5">
    <source>
        <dbReference type="ARBA" id="ARBA00022763"/>
    </source>
</evidence>
<keyword evidence="19" id="KW-0862">Zinc</keyword>
<evidence type="ECO:0000259" key="21">
    <source>
        <dbReference type="PROSITE" id="PS50089"/>
    </source>
</evidence>
<comment type="catalytic activity">
    <reaction evidence="15">
        <text>(2E)-butenoyl-CoA + L-lysyl-[protein] = N(6)-(2E)-butenoyl-L-lysyl-[protein] + CoA + H(+)</text>
        <dbReference type="Rhea" id="RHEA:53908"/>
        <dbReference type="Rhea" id="RHEA-COMP:9752"/>
        <dbReference type="Rhea" id="RHEA-COMP:13707"/>
        <dbReference type="ChEBI" id="CHEBI:15378"/>
        <dbReference type="ChEBI" id="CHEBI:29969"/>
        <dbReference type="ChEBI" id="CHEBI:57287"/>
        <dbReference type="ChEBI" id="CHEBI:57332"/>
        <dbReference type="ChEBI" id="CHEBI:137954"/>
    </reaction>
    <physiologicalReaction direction="left-to-right" evidence="15">
        <dbReference type="Rhea" id="RHEA:53909"/>
    </physiologicalReaction>
</comment>
<evidence type="ECO:0000256" key="2">
    <source>
        <dbReference type="ARBA" id="ARBA00010107"/>
    </source>
</evidence>
<keyword evidence="12" id="KW-0539">Nucleus</keyword>
<evidence type="ECO:0000256" key="12">
    <source>
        <dbReference type="ARBA" id="ARBA00023242"/>
    </source>
</evidence>
<dbReference type="GO" id="GO:0003682">
    <property type="term" value="F:chromatin binding"/>
    <property type="evidence" value="ECO:0007669"/>
    <property type="project" value="TreeGrafter"/>
</dbReference>
<dbReference type="Pfam" id="PF13639">
    <property type="entry name" value="zf-RING_2"/>
    <property type="match status" value="1"/>
</dbReference>
<dbReference type="GO" id="GO:0000785">
    <property type="term" value="C:chromatin"/>
    <property type="evidence" value="ECO:0007669"/>
    <property type="project" value="TreeGrafter"/>
</dbReference>
<dbReference type="Pfam" id="PF17772">
    <property type="entry name" value="zf-MYST"/>
    <property type="match status" value="1"/>
</dbReference>
<feature type="active site" description="Proton donor/acceptor" evidence="18">
    <location>
        <position position="337"/>
    </location>
</feature>
<dbReference type="EC" id="2.3.1.48" evidence="3"/>
<dbReference type="InterPro" id="IPR001841">
    <property type="entry name" value="Znf_RING"/>
</dbReference>
<dbReference type="Pfam" id="PF01853">
    <property type="entry name" value="MOZ_SAS"/>
    <property type="match status" value="1"/>
</dbReference>
<evidence type="ECO:0000256" key="17">
    <source>
        <dbReference type="ARBA" id="ARBA00048940"/>
    </source>
</evidence>
<dbReference type="InterPro" id="IPR016197">
    <property type="entry name" value="Chromo-like_dom_sf"/>
</dbReference>
<keyword evidence="7" id="KW-0007">Acetylation</keyword>
<dbReference type="Proteomes" id="UP000240830">
    <property type="component" value="Unassembled WGS sequence"/>
</dbReference>
<dbReference type="GO" id="GO:0003712">
    <property type="term" value="F:transcription coregulator activity"/>
    <property type="evidence" value="ECO:0007669"/>
    <property type="project" value="TreeGrafter"/>
</dbReference>
<keyword evidence="6" id="KW-0156">Chromatin regulator</keyword>
<keyword evidence="19" id="KW-0479">Metal-binding</keyword>
<dbReference type="OrthoDB" id="787137at2759"/>
<keyword evidence="5" id="KW-0227">DNA damage</keyword>
<keyword evidence="24" id="KW-1185">Reference proteome</keyword>
<dbReference type="InterPro" id="IPR002717">
    <property type="entry name" value="HAT_MYST-type"/>
</dbReference>
<feature type="compositionally biased region" description="Basic residues" evidence="20">
    <location>
        <begin position="92"/>
        <end position="106"/>
    </location>
</feature>
<keyword evidence="10" id="KW-0804">Transcription</keyword>
<dbReference type="InterPro" id="IPR050603">
    <property type="entry name" value="MYST_HAT"/>
</dbReference>
<keyword evidence="4 23" id="KW-0808">Transferase</keyword>
<dbReference type="PANTHER" id="PTHR10615:SF218">
    <property type="entry name" value="HISTONE ACETYLTRANSFERASE ESA1"/>
    <property type="match status" value="1"/>
</dbReference>
<dbReference type="Pfam" id="PF11717">
    <property type="entry name" value="Tudor-knot"/>
    <property type="match status" value="1"/>
</dbReference>
<dbReference type="PANTHER" id="PTHR10615">
    <property type="entry name" value="HISTONE ACETYLTRANSFERASE"/>
    <property type="match status" value="1"/>
</dbReference>
<sequence length="669" mass="76011">MTAEEFSLSLDTDGVVLKPGTKLQVQNNIDGQHFYHRAEIMSTRLGDTGMEYYVHYIDFNKRLDEWVTVGRMDLSTAEVPNVPEKVANKTPASKKRKREKERRGRKVERETLELGRSPSILSSCSDAPSQSMTELSKTQELEKLRRGGSMTQRLEEVARVKNIDKIEMGAHVVRTWYFSSYPQEICGTTGDSTVFICEFCLGYFGTKSDLTRHCQKCTVHHPPGTEIYRGGGFSFWELDGHKQKTYCRNLCLLSKLFLDHKTLFYDVDPFLFYVLTENDARGCHFLGYFSKEKESADNYNVACILTLPQHQRKGHGKLLIDFSYELTKREGKVGSPEKPLSDLGLLSYRSYWSETLVSLFMLELEKQGPNVSDDARFSISIEQLSKATGFTCEDIIHTLQAMDALRYRRGQHIVVLSEKHVADYEKNRKRQRAKIEPKLMHQGDAEMPGMKRPPTAIRSPLPSSSEGAVDEHTDCSETSPKRLRTYPDPFNLDPDTSSDPSDGEYERISVGSSSTRDSRTWVDSDPDLHTYIVSDDVDEDERYARLLQQQEIALARSFMPDGFSELGVESEGSLDMSYEELLELQENLGEVKQRGMDDTSISRLPGVKYTVGMEVGCVVCMTDFAQDECLVRLPCMHHFHQDCAGGWLRVRASCPVCREIVPNPSIKID</sequence>
<comment type="caution">
    <text evidence="23">The sequence shown here is derived from an EMBL/GenBank/DDBJ whole genome shotgun (WGS) entry which is preliminary data.</text>
</comment>
<dbReference type="SMART" id="SM00184">
    <property type="entry name" value="RING"/>
    <property type="match status" value="1"/>
</dbReference>
<dbReference type="GO" id="GO:0106226">
    <property type="term" value="F:peptide 2-hydroxyisobutyryltransferase activity"/>
    <property type="evidence" value="ECO:0007669"/>
    <property type="project" value="RHEA"/>
</dbReference>
<feature type="domain" description="MYST-type HAT" evidence="22">
    <location>
        <begin position="158"/>
        <end position="448"/>
    </location>
</feature>
<comment type="catalytic activity">
    <reaction evidence="14">
        <text>2-hydroxyisobutanoyl-CoA + L-lysyl-[protein] = N(6)-(2-hydroxyisobutanoyl)-L-lysyl-[protein] + CoA + H(+)</text>
        <dbReference type="Rhea" id="RHEA:24180"/>
        <dbReference type="Rhea" id="RHEA-COMP:9752"/>
        <dbReference type="Rhea" id="RHEA-COMP:15921"/>
        <dbReference type="ChEBI" id="CHEBI:15378"/>
        <dbReference type="ChEBI" id="CHEBI:29969"/>
        <dbReference type="ChEBI" id="CHEBI:57287"/>
        <dbReference type="ChEBI" id="CHEBI:131780"/>
        <dbReference type="ChEBI" id="CHEBI:144968"/>
    </reaction>
    <physiologicalReaction direction="left-to-right" evidence="14">
        <dbReference type="Rhea" id="RHEA:24181"/>
    </physiologicalReaction>
</comment>
<dbReference type="STRING" id="1246581.A0A2H9TM31"/>
<keyword evidence="19" id="KW-0863">Zinc-finger</keyword>
<evidence type="ECO:0000256" key="8">
    <source>
        <dbReference type="ARBA" id="ARBA00023015"/>
    </source>
</evidence>
<keyword evidence="9" id="KW-0010">Activator</keyword>
<comment type="similarity">
    <text evidence="2">Belongs to the MYST (SAS/MOZ) family.</text>
</comment>
<dbReference type="GO" id="GO:0140064">
    <property type="term" value="F:peptide crotonyltransferase activity"/>
    <property type="evidence" value="ECO:0007669"/>
    <property type="project" value="RHEA"/>
</dbReference>
<dbReference type="InterPro" id="IPR040706">
    <property type="entry name" value="Zf-MYST"/>
</dbReference>
<dbReference type="AlphaFoldDB" id="A0A2H9TM31"/>
<dbReference type="PROSITE" id="PS50089">
    <property type="entry name" value="ZF_RING_2"/>
    <property type="match status" value="1"/>
</dbReference>
<dbReference type="GO" id="GO:0006357">
    <property type="term" value="P:regulation of transcription by RNA polymerase II"/>
    <property type="evidence" value="ECO:0007669"/>
    <property type="project" value="TreeGrafter"/>
</dbReference>
<evidence type="ECO:0000256" key="3">
    <source>
        <dbReference type="ARBA" id="ARBA00013184"/>
    </source>
</evidence>
<dbReference type="Gene3D" id="2.30.30.140">
    <property type="match status" value="1"/>
</dbReference>
<dbReference type="GO" id="GO:0004402">
    <property type="term" value="F:histone acetyltransferase activity"/>
    <property type="evidence" value="ECO:0007669"/>
    <property type="project" value="InterPro"/>
</dbReference>
<organism evidence="23 24">
    <name type="scientific">Paramicrosporidium saccamoebae</name>
    <dbReference type="NCBI Taxonomy" id="1246581"/>
    <lineage>
        <taxon>Eukaryota</taxon>
        <taxon>Fungi</taxon>
        <taxon>Fungi incertae sedis</taxon>
        <taxon>Cryptomycota</taxon>
        <taxon>Cryptomycota incertae sedis</taxon>
        <taxon>Paramicrosporidium</taxon>
    </lineage>
</organism>
<dbReference type="Gene3D" id="1.10.10.10">
    <property type="entry name" value="Winged helix-like DNA-binding domain superfamily/Winged helix DNA-binding domain"/>
    <property type="match status" value="1"/>
</dbReference>
<dbReference type="InterPro" id="IPR025995">
    <property type="entry name" value="Tudor-knot"/>
</dbReference>
<evidence type="ECO:0000256" key="16">
    <source>
        <dbReference type="ARBA" id="ARBA00047787"/>
    </source>
</evidence>
<dbReference type="InterPro" id="IPR016181">
    <property type="entry name" value="Acyl_CoA_acyltransferase"/>
</dbReference>
<dbReference type="FunFam" id="3.30.60.60:FF:000001">
    <property type="entry name" value="Histone acetyltransferase"/>
    <property type="match status" value="1"/>
</dbReference>
<evidence type="ECO:0000256" key="6">
    <source>
        <dbReference type="ARBA" id="ARBA00022853"/>
    </source>
</evidence>
<evidence type="ECO:0000313" key="23">
    <source>
        <dbReference type="EMBL" id="PJF18804.1"/>
    </source>
</evidence>
<dbReference type="FunFam" id="1.10.10.10:FF:000022">
    <property type="entry name" value="Histone acetyltransferase"/>
    <property type="match status" value="1"/>
</dbReference>
<dbReference type="GO" id="GO:0005634">
    <property type="term" value="C:nucleus"/>
    <property type="evidence" value="ECO:0007669"/>
    <property type="project" value="UniProtKB-SubCell"/>
</dbReference>
<evidence type="ECO:0000256" key="20">
    <source>
        <dbReference type="SAM" id="MobiDB-lite"/>
    </source>
</evidence>
<name>A0A2H9TM31_9FUNG</name>
<dbReference type="Gene3D" id="3.30.60.60">
    <property type="entry name" value="N-acetyl transferase-like"/>
    <property type="match status" value="1"/>
</dbReference>
<dbReference type="PROSITE" id="PS51726">
    <property type="entry name" value="MYST_HAT"/>
    <property type="match status" value="1"/>
</dbReference>
<comment type="subcellular location">
    <subcellularLocation>
        <location evidence="1">Nucleus</location>
    </subcellularLocation>
</comment>
<evidence type="ECO:0000313" key="24">
    <source>
        <dbReference type="Proteomes" id="UP000240830"/>
    </source>
</evidence>
<evidence type="ECO:0000256" key="1">
    <source>
        <dbReference type="ARBA" id="ARBA00004123"/>
    </source>
</evidence>
<evidence type="ECO:0000256" key="11">
    <source>
        <dbReference type="ARBA" id="ARBA00023204"/>
    </source>
</evidence>
<keyword evidence="11" id="KW-0234">DNA repair</keyword>
<feature type="compositionally biased region" description="Basic and acidic residues" evidence="20">
    <location>
        <begin position="433"/>
        <end position="444"/>
    </location>
</feature>
<reference evidence="23 24" key="1">
    <citation type="submission" date="2016-10" db="EMBL/GenBank/DDBJ databases">
        <title>The genome of Paramicrosporidium saccamoebae is the missing link in understanding Cryptomycota and Microsporidia evolution.</title>
        <authorList>
            <person name="Quandt C.A."/>
            <person name="Beaudet D."/>
            <person name="Corsaro D."/>
            <person name="Michel R."/>
            <person name="Corradi N."/>
            <person name="James T."/>
        </authorList>
    </citation>
    <scope>NUCLEOTIDE SEQUENCE [LARGE SCALE GENOMIC DNA]</scope>
    <source>
        <strain evidence="23 24">KSL3</strain>
    </source>
</reference>
<evidence type="ECO:0000256" key="14">
    <source>
        <dbReference type="ARBA" id="ARBA00047557"/>
    </source>
</evidence>
<evidence type="ECO:0000256" key="4">
    <source>
        <dbReference type="ARBA" id="ARBA00022679"/>
    </source>
</evidence>
<feature type="domain" description="RING-type" evidence="21">
    <location>
        <begin position="617"/>
        <end position="658"/>
    </location>
</feature>
<dbReference type="FunFam" id="3.40.630.30:FF:000002">
    <property type="entry name" value="Histone acetyltransferase"/>
    <property type="match status" value="1"/>
</dbReference>
<proteinExistence type="inferred from homology"/>
<protein>
    <recommendedName>
        <fullName evidence="3">histone acetyltransferase</fullName>
        <ecNumber evidence="3">2.3.1.48</ecNumber>
    </recommendedName>
</protein>
<keyword evidence="8" id="KW-0805">Transcription regulation</keyword>
<evidence type="ECO:0000256" key="18">
    <source>
        <dbReference type="PIRSR" id="PIRSR602717-51"/>
    </source>
</evidence>
<dbReference type="EMBL" id="MTSL01000101">
    <property type="protein sequence ID" value="PJF18804.1"/>
    <property type="molecule type" value="Genomic_DNA"/>
</dbReference>
<comment type="function">
    <text evidence="13">Catalytic component of the NuA4 histone acetyltransferase (HAT) complex which is involved in epigenetic transcriptional activation of selected genes principally by acetylation of nucleosomal histones H4, H3, H2B, H2A and H2A variant H2A.Z. Acetylates histone H4 to form H4K5ac, H4K8ac, H4K12ac and H4K16ac, histone H3 to form H3K14ac, and histone H2A to form H2AK4ac and H2AK7ac. The NuA4 complex is involved in the DNA damage response and is required for chromosome segregation. The NuA4 complex plays a direct role in repair of DNA double-strand breaks (DSBs) through homologous recombination. Recruitment to promoters depends on H3K4me. Also acetylates non-histone proteins. In addition to protein acetyltransferase, can use different acyl-CoA substrates, such as 2-hydroxyisobutanoyl-CoA (2-hydroxyisobutyryl-CoA) or (2E)-butenoyl-CoA (crotonyl-CoA), and is able to mediate protein 2-hydroxyisobutyrylation and crotonylation, respectively.</text>
</comment>
<evidence type="ECO:0000259" key="22">
    <source>
        <dbReference type="PROSITE" id="PS51726"/>
    </source>
</evidence>
<evidence type="ECO:0000256" key="9">
    <source>
        <dbReference type="ARBA" id="ARBA00023159"/>
    </source>
</evidence>
<dbReference type="SUPFAM" id="SSF54160">
    <property type="entry name" value="Chromo domain-like"/>
    <property type="match status" value="1"/>
</dbReference>
<evidence type="ECO:0000256" key="19">
    <source>
        <dbReference type="PROSITE-ProRule" id="PRU00175"/>
    </source>
</evidence>
<comment type="catalytic activity">
    <reaction evidence="17">
        <text>L-lysyl-[histone] + acetyl-CoA = N(6)-acetyl-L-lysyl-[histone] + CoA + H(+)</text>
        <dbReference type="Rhea" id="RHEA:21992"/>
        <dbReference type="Rhea" id="RHEA-COMP:9845"/>
        <dbReference type="Rhea" id="RHEA-COMP:11338"/>
        <dbReference type="ChEBI" id="CHEBI:15378"/>
        <dbReference type="ChEBI" id="CHEBI:29969"/>
        <dbReference type="ChEBI" id="CHEBI:57287"/>
        <dbReference type="ChEBI" id="CHEBI:57288"/>
        <dbReference type="ChEBI" id="CHEBI:61930"/>
        <dbReference type="EC" id="2.3.1.48"/>
    </reaction>
    <physiologicalReaction direction="left-to-right" evidence="17">
        <dbReference type="Rhea" id="RHEA:21993"/>
    </physiologicalReaction>
</comment>